<feature type="region of interest" description="Disordered" evidence="1">
    <location>
        <begin position="108"/>
        <end position="155"/>
    </location>
</feature>
<evidence type="ECO:0000313" key="2">
    <source>
        <dbReference type="EMBL" id="CAD6191952.1"/>
    </source>
</evidence>
<feature type="compositionally biased region" description="Polar residues" evidence="1">
    <location>
        <begin position="42"/>
        <end position="59"/>
    </location>
</feature>
<feature type="compositionally biased region" description="Basic and acidic residues" evidence="1">
    <location>
        <begin position="14"/>
        <end position="36"/>
    </location>
</feature>
<organism evidence="2 3">
    <name type="scientific">Caenorhabditis auriculariae</name>
    <dbReference type="NCBI Taxonomy" id="2777116"/>
    <lineage>
        <taxon>Eukaryota</taxon>
        <taxon>Metazoa</taxon>
        <taxon>Ecdysozoa</taxon>
        <taxon>Nematoda</taxon>
        <taxon>Chromadorea</taxon>
        <taxon>Rhabditida</taxon>
        <taxon>Rhabditina</taxon>
        <taxon>Rhabditomorpha</taxon>
        <taxon>Rhabditoidea</taxon>
        <taxon>Rhabditidae</taxon>
        <taxon>Peloderinae</taxon>
        <taxon>Caenorhabditis</taxon>
    </lineage>
</organism>
<feature type="compositionally biased region" description="Polar residues" evidence="1">
    <location>
        <begin position="1"/>
        <end position="13"/>
    </location>
</feature>
<name>A0A8S1HA22_9PELO</name>
<sequence length="155" mass="17070">MLLESNQTVTNTERAMEKGKKKKEMLLSKWKESVRRKEGRRSSNGTENTHALTDSLSHTTHTDRQRQVVVNLLDEPTEGTAGGVKNDSKRRGARGRIRDCAVCACGGECGHEEEDARGPKSALDLLDQRAISPESRAPQPPANLSLHHPPPNSLI</sequence>
<accession>A0A8S1HA22</accession>
<dbReference type="AlphaFoldDB" id="A0A8S1HA22"/>
<evidence type="ECO:0000313" key="3">
    <source>
        <dbReference type="Proteomes" id="UP000835052"/>
    </source>
</evidence>
<reference evidence="2" key="1">
    <citation type="submission" date="2020-10" db="EMBL/GenBank/DDBJ databases">
        <authorList>
            <person name="Kikuchi T."/>
        </authorList>
    </citation>
    <scope>NUCLEOTIDE SEQUENCE</scope>
    <source>
        <strain evidence="2">NKZ352</strain>
    </source>
</reference>
<comment type="caution">
    <text evidence="2">The sequence shown here is derived from an EMBL/GenBank/DDBJ whole genome shotgun (WGS) entry which is preliminary data.</text>
</comment>
<protein>
    <submittedName>
        <fullName evidence="2">Uncharacterized protein</fullName>
    </submittedName>
</protein>
<feature type="region of interest" description="Disordered" evidence="1">
    <location>
        <begin position="1"/>
        <end position="95"/>
    </location>
</feature>
<dbReference type="Proteomes" id="UP000835052">
    <property type="component" value="Unassembled WGS sequence"/>
</dbReference>
<proteinExistence type="predicted"/>
<dbReference type="EMBL" id="CAJGYM010000024">
    <property type="protein sequence ID" value="CAD6191952.1"/>
    <property type="molecule type" value="Genomic_DNA"/>
</dbReference>
<keyword evidence="3" id="KW-1185">Reference proteome</keyword>
<gene>
    <name evidence="2" type="ORF">CAUJ_LOCUS7871</name>
</gene>
<evidence type="ECO:0000256" key="1">
    <source>
        <dbReference type="SAM" id="MobiDB-lite"/>
    </source>
</evidence>